<keyword evidence="5 7" id="KW-0472">Membrane</keyword>
<evidence type="ECO:0000256" key="1">
    <source>
        <dbReference type="ARBA" id="ARBA00004651"/>
    </source>
</evidence>
<gene>
    <name evidence="9" type="ORF">GCM10011366_01250</name>
</gene>
<keyword evidence="4 7" id="KW-1133">Transmembrane helix</keyword>
<name>A0A917EZP2_9MICO</name>
<evidence type="ECO:0000256" key="3">
    <source>
        <dbReference type="ARBA" id="ARBA00022692"/>
    </source>
</evidence>
<feature type="region of interest" description="Disordered" evidence="6">
    <location>
        <begin position="25"/>
        <end position="53"/>
    </location>
</feature>
<dbReference type="Pfam" id="PF00482">
    <property type="entry name" value="T2SSF"/>
    <property type="match status" value="1"/>
</dbReference>
<accession>A0A917EZP2</accession>
<evidence type="ECO:0000256" key="2">
    <source>
        <dbReference type="ARBA" id="ARBA00022475"/>
    </source>
</evidence>
<keyword evidence="3 7" id="KW-0812">Transmembrane</keyword>
<evidence type="ECO:0000313" key="9">
    <source>
        <dbReference type="EMBL" id="GGF37487.1"/>
    </source>
</evidence>
<evidence type="ECO:0000313" key="10">
    <source>
        <dbReference type="Proteomes" id="UP000605670"/>
    </source>
</evidence>
<comment type="caution">
    <text evidence="9">The sequence shown here is derived from an EMBL/GenBank/DDBJ whole genome shotgun (WGS) entry which is preliminary data.</text>
</comment>
<evidence type="ECO:0000259" key="8">
    <source>
        <dbReference type="Pfam" id="PF00482"/>
    </source>
</evidence>
<evidence type="ECO:0000256" key="4">
    <source>
        <dbReference type="ARBA" id="ARBA00022989"/>
    </source>
</evidence>
<dbReference type="Proteomes" id="UP000605670">
    <property type="component" value="Unassembled WGS sequence"/>
</dbReference>
<reference evidence="9" key="1">
    <citation type="journal article" date="2014" name="Int. J. Syst. Evol. Microbiol.">
        <title>Complete genome sequence of Corynebacterium casei LMG S-19264T (=DSM 44701T), isolated from a smear-ripened cheese.</title>
        <authorList>
            <consortium name="US DOE Joint Genome Institute (JGI-PGF)"/>
            <person name="Walter F."/>
            <person name="Albersmeier A."/>
            <person name="Kalinowski J."/>
            <person name="Ruckert C."/>
        </authorList>
    </citation>
    <scope>NUCLEOTIDE SEQUENCE</scope>
    <source>
        <strain evidence="9">CGMCC 1.12160</strain>
    </source>
</reference>
<evidence type="ECO:0000256" key="5">
    <source>
        <dbReference type="ARBA" id="ARBA00023136"/>
    </source>
</evidence>
<feature type="transmembrane region" description="Helical" evidence="7">
    <location>
        <begin position="167"/>
        <end position="192"/>
    </location>
</feature>
<protein>
    <recommendedName>
        <fullName evidence="8">Type II secretion system protein GspF domain-containing protein</fullName>
    </recommendedName>
</protein>
<organism evidence="9 10">
    <name type="scientific">Ornithinimicrobium tianjinense</name>
    <dbReference type="NCBI Taxonomy" id="1195761"/>
    <lineage>
        <taxon>Bacteria</taxon>
        <taxon>Bacillati</taxon>
        <taxon>Actinomycetota</taxon>
        <taxon>Actinomycetes</taxon>
        <taxon>Micrococcales</taxon>
        <taxon>Ornithinimicrobiaceae</taxon>
        <taxon>Ornithinimicrobium</taxon>
    </lineage>
</organism>
<sequence length="196" mass="19618">MSESVQLLCAAALAVAGILSWPSPPRRWSVTTRPPPASGGVLGTDARRGTAGGTGGRHLVPEALELIALALGGGASVVAAVAEVASTLPAPLGAELGQVASGLAGGDDPVQVWERTGDHWAPARRALGLAEAAGVAPTEALLAAAADLRRDAVADVEVATARLAVRLVLPLGLAYLPAFVLTTVVPLVLALVRDLS</sequence>
<evidence type="ECO:0000256" key="6">
    <source>
        <dbReference type="SAM" id="MobiDB-lite"/>
    </source>
</evidence>
<keyword evidence="2" id="KW-1003">Cell membrane</keyword>
<feature type="domain" description="Type II secretion system protein GspF" evidence="8">
    <location>
        <begin position="64"/>
        <end position="182"/>
    </location>
</feature>
<dbReference type="InterPro" id="IPR018076">
    <property type="entry name" value="T2SS_GspF_dom"/>
</dbReference>
<proteinExistence type="predicted"/>
<reference evidence="9" key="2">
    <citation type="submission" date="2020-09" db="EMBL/GenBank/DDBJ databases">
        <authorList>
            <person name="Sun Q."/>
            <person name="Zhou Y."/>
        </authorList>
    </citation>
    <scope>NUCLEOTIDE SEQUENCE</scope>
    <source>
        <strain evidence="9">CGMCC 1.12160</strain>
    </source>
</reference>
<evidence type="ECO:0000256" key="7">
    <source>
        <dbReference type="SAM" id="Phobius"/>
    </source>
</evidence>
<dbReference type="EMBL" id="BMEM01000001">
    <property type="protein sequence ID" value="GGF37487.1"/>
    <property type="molecule type" value="Genomic_DNA"/>
</dbReference>
<dbReference type="GO" id="GO:0005886">
    <property type="term" value="C:plasma membrane"/>
    <property type="evidence" value="ECO:0007669"/>
    <property type="project" value="UniProtKB-SubCell"/>
</dbReference>
<keyword evidence="10" id="KW-1185">Reference proteome</keyword>
<comment type="subcellular location">
    <subcellularLocation>
        <location evidence="1">Cell membrane</location>
        <topology evidence="1">Multi-pass membrane protein</topology>
    </subcellularLocation>
</comment>
<dbReference type="RefSeq" id="WP_188427703.1">
    <property type="nucleotide sequence ID" value="NZ_BAABKH010000010.1"/>
</dbReference>
<dbReference type="AlphaFoldDB" id="A0A917EZP2"/>